<organism evidence="2 3">
    <name type="scientific">Phaseolus angularis</name>
    <name type="common">Azuki bean</name>
    <name type="synonym">Vigna angularis</name>
    <dbReference type="NCBI Taxonomy" id="3914"/>
    <lineage>
        <taxon>Eukaryota</taxon>
        <taxon>Viridiplantae</taxon>
        <taxon>Streptophyta</taxon>
        <taxon>Embryophyta</taxon>
        <taxon>Tracheophyta</taxon>
        <taxon>Spermatophyta</taxon>
        <taxon>Magnoliopsida</taxon>
        <taxon>eudicotyledons</taxon>
        <taxon>Gunneridae</taxon>
        <taxon>Pentapetalae</taxon>
        <taxon>rosids</taxon>
        <taxon>fabids</taxon>
        <taxon>Fabales</taxon>
        <taxon>Fabaceae</taxon>
        <taxon>Papilionoideae</taxon>
        <taxon>50 kb inversion clade</taxon>
        <taxon>NPAAA clade</taxon>
        <taxon>indigoferoid/millettioid clade</taxon>
        <taxon>Phaseoleae</taxon>
        <taxon>Vigna</taxon>
    </lineage>
</organism>
<dbReference type="EMBL" id="CM003377">
    <property type="protein sequence ID" value="KOM47541.1"/>
    <property type="molecule type" value="Genomic_DNA"/>
</dbReference>
<dbReference type="OMA" id="CSYKPVG"/>
<protein>
    <submittedName>
        <fullName evidence="2">Uncharacterized protein</fullName>
    </submittedName>
</protein>
<name>A0A0L9UXW3_PHAAN</name>
<sequence length="85" mass="9503">MEKGCSSSPRTGLLSCWGCLKLKLPWRIKRPCSYKPVGGFGYDPLSYAQNFDEGCMDDDEEDSSRRRFSARYAAPSTSTKPLNQG</sequence>
<evidence type="ECO:0000256" key="1">
    <source>
        <dbReference type="SAM" id="MobiDB-lite"/>
    </source>
</evidence>
<dbReference type="PANTHER" id="PTHR33168">
    <property type="entry name" value="STRESS INDUCED PROTEIN-RELATED"/>
    <property type="match status" value="1"/>
</dbReference>
<reference evidence="3" key="1">
    <citation type="journal article" date="2015" name="Proc. Natl. Acad. Sci. U.S.A.">
        <title>Genome sequencing of adzuki bean (Vigna angularis) provides insight into high starch and low fat accumulation and domestication.</title>
        <authorList>
            <person name="Yang K."/>
            <person name="Tian Z."/>
            <person name="Chen C."/>
            <person name="Luo L."/>
            <person name="Zhao B."/>
            <person name="Wang Z."/>
            <person name="Yu L."/>
            <person name="Li Y."/>
            <person name="Sun Y."/>
            <person name="Li W."/>
            <person name="Chen Y."/>
            <person name="Li Y."/>
            <person name="Zhang Y."/>
            <person name="Ai D."/>
            <person name="Zhao J."/>
            <person name="Shang C."/>
            <person name="Ma Y."/>
            <person name="Wu B."/>
            <person name="Wang M."/>
            <person name="Gao L."/>
            <person name="Sun D."/>
            <person name="Zhang P."/>
            <person name="Guo F."/>
            <person name="Wang W."/>
            <person name="Li Y."/>
            <person name="Wang J."/>
            <person name="Varshney R.K."/>
            <person name="Wang J."/>
            <person name="Ling H.Q."/>
            <person name="Wan P."/>
        </authorList>
    </citation>
    <scope>NUCLEOTIDE SEQUENCE</scope>
    <source>
        <strain evidence="3">cv. Jingnong 6</strain>
    </source>
</reference>
<dbReference type="Proteomes" id="UP000053144">
    <property type="component" value="Chromosome 7"/>
</dbReference>
<proteinExistence type="predicted"/>
<evidence type="ECO:0000313" key="3">
    <source>
        <dbReference type="Proteomes" id="UP000053144"/>
    </source>
</evidence>
<evidence type="ECO:0000313" key="2">
    <source>
        <dbReference type="EMBL" id="KOM47541.1"/>
    </source>
</evidence>
<dbReference type="Gramene" id="KOM47541">
    <property type="protein sequence ID" value="KOM47541"/>
    <property type="gene ID" value="LR48_Vigan07g124500"/>
</dbReference>
<accession>A0A0L9UXW3</accession>
<dbReference type="AlphaFoldDB" id="A0A0L9UXW3"/>
<gene>
    <name evidence="2" type="ORF">LR48_Vigan07g124500</name>
</gene>
<feature type="region of interest" description="Disordered" evidence="1">
    <location>
        <begin position="53"/>
        <end position="85"/>
    </location>
</feature>